<protein>
    <submittedName>
        <fullName evidence="2">Uncharacterized protein</fullName>
    </submittedName>
</protein>
<sequence>MEKSGPVNTINMLERVAKLEERVDGGFSYVEKELTEIKENHLQHLQADVSELKIQVNTLAVKISIAVAIATIIVDIAFRFFFR</sequence>
<evidence type="ECO:0000256" key="1">
    <source>
        <dbReference type="SAM" id="Phobius"/>
    </source>
</evidence>
<name>A0A0G0QQX0_9BACT</name>
<gene>
    <name evidence="2" type="ORF">UT77_C0001G0285</name>
</gene>
<keyword evidence="1" id="KW-1133">Transmembrane helix</keyword>
<keyword evidence="1" id="KW-0472">Membrane</keyword>
<feature type="transmembrane region" description="Helical" evidence="1">
    <location>
        <begin position="59"/>
        <end position="82"/>
    </location>
</feature>
<evidence type="ECO:0000313" key="2">
    <source>
        <dbReference type="EMBL" id="KKR42834.1"/>
    </source>
</evidence>
<dbReference type="Proteomes" id="UP000034881">
    <property type="component" value="Unassembled WGS sequence"/>
</dbReference>
<comment type="caution">
    <text evidence="2">The sequence shown here is derived from an EMBL/GenBank/DDBJ whole genome shotgun (WGS) entry which is preliminary data.</text>
</comment>
<dbReference type="EMBL" id="LBYB01000001">
    <property type="protein sequence ID" value="KKR42834.1"/>
    <property type="molecule type" value="Genomic_DNA"/>
</dbReference>
<organism evidence="2 3">
    <name type="scientific">Candidatus Daviesbacteria bacterium GW2011_GWC2_40_12</name>
    <dbReference type="NCBI Taxonomy" id="1618431"/>
    <lineage>
        <taxon>Bacteria</taxon>
        <taxon>Candidatus Daviesiibacteriota</taxon>
    </lineage>
</organism>
<keyword evidence="1" id="KW-0812">Transmembrane</keyword>
<dbReference type="AlphaFoldDB" id="A0A0G0QQX0"/>
<accession>A0A0G0QQX0</accession>
<reference evidence="2 3" key="1">
    <citation type="journal article" date="2015" name="Nature">
        <title>rRNA introns, odd ribosomes, and small enigmatic genomes across a large radiation of phyla.</title>
        <authorList>
            <person name="Brown C.T."/>
            <person name="Hug L.A."/>
            <person name="Thomas B.C."/>
            <person name="Sharon I."/>
            <person name="Castelle C.J."/>
            <person name="Singh A."/>
            <person name="Wilkins M.J."/>
            <person name="Williams K.H."/>
            <person name="Banfield J.F."/>
        </authorList>
    </citation>
    <scope>NUCLEOTIDE SEQUENCE [LARGE SCALE GENOMIC DNA]</scope>
</reference>
<evidence type="ECO:0000313" key="3">
    <source>
        <dbReference type="Proteomes" id="UP000034881"/>
    </source>
</evidence>
<proteinExistence type="predicted"/>